<dbReference type="PANTHER" id="PTHR37535:SF3">
    <property type="entry name" value="FLUG DOMAIN-CONTAINING PROTEIN"/>
    <property type="match status" value="1"/>
</dbReference>
<evidence type="ECO:0000313" key="3">
    <source>
        <dbReference type="Proteomes" id="UP001149079"/>
    </source>
</evidence>
<dbReference type="EMBL" id="JAPQKL010000008">
    <property type="protein sequence ID" value="KAJ5120769.1"/>
    <property type="molecule type" value="Genomic_DNA"/>
</dbReference>
<evidence type="ECO:0000256" key="1">
    <source>
        <dbReference type="SAM" id="MobiDB-lite"/>
    </source>
</evidence>
<evidence type="ECO:0000313" key="2">
    <source>
        <dbReference type="EMBL" id="KAJ5120769.1"/>
    </source>
</evidence>
<reference evidence="2" key="2">
    <citation type="journal article" date="2023" name="IMA Fungus">
        <title>Comparative genomic study of the Penicillium genus elucidates a diverse pangenome and 15 lateral gene transfer events.</title>
        <authorList>
            <person name="Petersen C."/>
            <person name="Sorensen T."/>
            <person name="Nielsen M.R."/>
            <person name="Sondergaard T.E."/>
            <person name="Sorensen J.L."/>
            <person name="Fitzpatrick D.A."/>
            <person name="Frisvad J.C."/>
            <person name="Nielsen K.L."/>
        </authorList>
    </citation>
    <scope>NUCLEOTIDE SEQUENCE</scope>
    <source>
        <strain evidence="2">IBT 22155</strain>
    </source>
</reference>
<dbReference type="RefSeq" id="XP_056517273.1">
    <property type="nucleotide sequence ID" value="XM_056670900.1"/>
</dbReference>
<dbReference type="GeneID" id="81410071"/>
<keyword evidence="3" id="KW-1185">Reference proteome</keyword>
<dbReference type="Pfam" id="PF11917">
    <property type="entry name" value="DUF3435"/>
    <property type="match status" value="1"/>
</dbReference>
<dbReference type="InterPro" id="IPR021842">
    <property type="entry name" value="DUF3435"/>
</dbReference>
<accession>A0A9W9GI96</accession>
<feature type="region of interest" description="Disordered" evidence="1">
    <location>
        <begin position="740"/>
        <end position="759"/>
    </location>
</feature>
<comment type="caution">
    <text evidence="2">The sequence shown here is derived from an EMBL/GenBank/DDBJ whole genome shotgun (WGS) entry which is preliminary data.</text>
</comment>
<feature type="region of interest" description="Disordered" evidence="1">
    <location>
        <begin position="926"/>
        <end position="950"/>
    </location>
</feature>
<name>A0A9W9GI96_9EURO</name>
<reference evidence="2" key="1">
    <citation type="submission" date="2022-11" db="EMBL/GenBank/DDBJ databases">
        <authorList>
            <person name="Petersen C."/>
        </authorList>
    </citation>
    <scope>NUCLEOTIDE SEQUENCE</scope>
    <source>
        <strain evidence="2">IBT 22155</strain>
    </source>
</reference>
<sequence length="1097" mass="126438">MPENNRLGKDYFAQQDEIAKEKRDKQLQKSGYVFGAHADEDSIRDKDKRVPKTKRMYSGAVNLWMKFVEQYGIKGYTMGPGCAIPDHKTIKEFLRWYSHLAQRLFGGFEEKLQIKIVLEDRKEISSWIKRTLTENEEMVENVEDPDHSFTKKDFLRMISSMWQADHRIFMPGLLKAIMTLALQLYLFTGARIGAFIPAHEDRDQRGLRYKHIDLVLFPSSTAPWKVEWKINKVWLKGNRNPDYTVFGIGIRDTKRPQFASGYILLAIALQHGALYGIETVEDFARFDLSSGEHIELRWKEEFLEKPVLRNVTADGPQDVPLHKERFCELLRGIFTTAGYNKSLTVHIIRKYLGSVVEGEDTQSPQTAKRNKFADFSTGKHGSALVSKIYGHKDAGTYPKEYLLHCSSIDTVSAVLGEEEQSSHIEYFQGFERFYERGLPGELPAGIEASILQMPEVVDIRRRIKQLEASNSDKRVTAAEKLNYRKTLIRLHLASLKEYQNRWVREKRDQRILNRGKAELVISENDVSTRAQSLLMPELAHISTLMSSDRELSFDEMLLFVDDLKTYCERDFDVAYLPLESPIQDRCPARDCLKEIKCMKKSDRSAHIHNCVRREMALDLKISEPELKFCYECMEWFQSSQWRDHCSSHIQSWRTQHCEVIVYRNTVIRPGYCPFCLWNIGLEAEDQLHQWLKSGNLKQHIEEKHMPENEESGAEPVCGCGQAFADERDLRHHLHDSHKLNKAIWSNPKPPRKRKRPSKAEAQYYFMKQHEQLPKKLRFYRYPPPRLEHDYQLPENTTLPVPTLHSFVEEHSEHFKWLGEYALKPKTLWSGKGKEKILWEHHGSTSKTKRSTLEPDLLGAERFIPIYNATEFVDDGWDTPTGLLAPRSLQKRKTPEEVAAFGLNKGFFTCNDGGQCENGGCDGDTCEWKPKPPSLTRRADDDDGDPMDVDSSQSCIGSIPAVMYNCKYFPDHRVQDREIHGICHNVLKFFTDEGLGTGPFTATFHMNKQGAPDTNRQWVCGAKSKHKYKYVDENGVEQEKDKSWKDECVDNSRVLSALTGTPIGANGNNNWLSCDEFPWNAMEEGGNPNKNSRTCVPG</sequence>
<gene>
    <name evidence="2" type="ORF">N7515_010157</name>
</gene>
<proteinExistence type="predicted"/>
<organism evidence="2 3">
    <name type="scientific">Penicillium bovifimosum</name>
    <dbReference type="NCBI Taxonomy" id="126998"/>
    <lineage>
        <taxon>Eukaryota</taxon>
        <taxon>Fungi</taxon>
        <taxon>Dikarya</taxon>
        <taxon>Ascomycota</taxon>
        <taxon>Pezizomycotina</taxon>
        <taxon>Eurotiomycetes</taxon>
        <taxon>Eurotiomycetidae</taxon>
        <taxon>Eurotiales</taxon>
        <taxon>Aspergillaceae</taxon>
        <taxon>Penicillium</taxon>
    </lineage>
</organism>
<dbReference type="AlphaFoldDB" id="A0A9W9GI96"/>
<dbReference type="Proteomes" id="UP001149079">
    <property type="component" value="Unassembled WGS sequence"/>
</dbReference>
<protein>
    <submittedName>
        <fullName evidence="2">Uncharacterized protein</fullName>
    </submittedName>
</protein>
<dbReference type="OrthoDB" id="5400577at2759"/>
<dbReference type="PANTHER" id="PTHR37535">
    <property type="entry name" value="FLUG DOMAIN PROTEIN"/>
    <property type="match status" value="1"/>
</dbReference>